<dbReference type="EC" id="6.1.1.1" evidence="1"/>
<dbReference type="InterPro" id="IPR014729">
    <property type="entry name" value="Rossmann-like_a/b/a_fold"/>
</dbReference>
<sequence>MVTTAALLSSRQSFRISRRISRLLRRRNLSSTSKSVIQELDERGFIAALTSPKIHQHVSKPTTIYAGVDPSASSLHVGNLLPLLGLLHFQAKGHQSICLIGGATGSIGDPSGRSTERKALTPEELAINVQGITAQVHRFFSTGSAYLENRGIEIINPSKGKGKAKEQTESLVAGVKVVDNYEWTKNVTLLDFLRGPGKLSRVSAMLSRDSVKNRLSSDSGISYTEFTYQLLQAFDFSHLWKEHGCRIQLGGSDQWGNIVSGIDLIKRTHSMSSSPESVALDHDYHAAAKAENSPSGTRNKESEIVEEEVEAYGMTIPLLTTSTGEKFGKSAGNAIWLDEKRTSPAEFYQFFLRTTDEDISKYLKLFTFLPLHEVDTIMAEHEQSRSQRIPQKVLAKEVTELVHGPEGLAKALQITSILFPSKIQRNSAGLSDIYKTLKSQDILDSFEGDPRFHKIPFDDIHKMTISKLCVVYGLCKSRGEASKFISQGSLTMNDRKINDPRDIIRRQQLIDGKIAILKVGNKKQLVFYLE</sequence>
<feature type="domain" description="Tyrosine--tRNA ligase SYY-like C-terminal" evidence="12">
    <location>
        <begin position="456"/>
        <end position="523"/>
    </location>
</feature>
<evidence type="ECO:0000256" key="6">
    <source>
        <dbReference type="ARBA" id="ARBA00022917"/>
    </source>
</evidence>
<dbReference type="Pfam" id="PF22421">
    <property type="entry name" value="SYY_C-terminal"/>
    <property type="match status" value="1"/>
</dbReference>
<dbReference type="GO" id="GO:0003723">
    <property type="term" value="F:RNA binding"/>
    <property type="evidence" value="ECO:0007669"/>
    <property type="project" value="UniProtKB-KW"/>
</dbReference>
<dbReference type="Gene3D" id="3.40.50.620">
    <property type="entry name" value="HUPs"/>
    <property type="match status" value="1"/>
</dbReference>
<evidence type="ECO:0000256" key="7">
    <source>
        <dbReference type="ARBA" id="ARBA00023146"/>
    </source>
</evidence>
<dbReference type="HAMAP" id="MF_02006">
    <property type="entry name" value="Tyr_tRNA_synth_type1"/>
    <property type="match status" value="1"/>
</dbReference>
<dbReference type="PROSITE" id="PS50889">
    <property type="entry name" value="S4"/>
    <property type="match status" value="1"/>
</dbReference>
<dbReference type="Pfam" id="PF00579">
    <property type="entry name" value="tRNA-synt_1b"/>
    <property type="match status" value="1"/>
</dbReference>
<dbReference type="RefSeq" id="XP_065824594.1">
    <property type="nucleotide sequence ID" value="XM_065968522.1"/>
</dbReference>
<dbReference type="GO" id="GO:0004831">
    <property type="term" value="F:tyrosine-tRNA ligase activity"/>
    <property type="evidence" value="ECO:0007669"/>
    <property type="project" value="UniProtKB-EC"/>
</dbReference>
<dbReference type="InterPro" id="IPR024107">
    <property type="entry name" value="Tyr-tRNA-ligase_bac_1"/>
</dbReference>
<keyword evidence="6 11" id="KW-0648">Protein biosynthesis</keyword>
<organism evidence="13 14">
    <name type="scientific">Kwoniella dejecticola CBS 10117</name>
    <dbReference type="NCBI Taxonomy" id="1296121"/>
    <lineage>
        <taxon>Eukaryota</taxon>
        <taxon>Fungi</taxon>
        <taxon>Dikarya</taxon>
        <taxon>Basidiomycota</taxon>
        <taxon>Agaricomycotina</taxon>
        <taxon>Tremellomycetes</taxon>
        <taxon>Tremellales</taxon>
        <taxon>Cryptococcaceae</taxon>
        <taxon>Kwoniella</taxon>
    </lineage>
</organism>
<keyword evidence="4 11" id="KW-0067">ATP-binding</keyword>
<reference evidence="13" key="1">
    <citation type="submission" date="2013-07" db="EMBL/GenBank/DDBJ databases">
        <authorList>
            <consortium name="The Broad Institute Genome Sequencing Platform"/>
            <person name="Cuomo C."/>
            <person name="Litvintseva A."/>
            <person name="Chen Y."/>
            <person name="Heitman J."/>
            <person name="Sun S."/>
            <person name="Springer D."/>
            <person name="Dromer F."/>
            <person name="Young S.K."/>
            <person name="Zeng Q."/>
            <person name="Gargeya S."/>
            <person name="Fitzgerald M."/>
            <person name="Abouelleil A."/>
            <person name="Alvarado L."/>
            <person name="Berlin A.M."/>
            <person name="Chapman S.B."/>
            <person name="Dewar J."/>
            <person name="Goldberg J."/>
            <person name="Griggs A."/>
            <person name="Gujja S."/>
            <person name="Hansen M."/>
            <person name="Howarth C."/>
            <person name="Imamovic A."/>
            <person name="Larimer J."/>
            <person name="McCowan C."/>
            <person name="Murphy C."/>
            <person name="Pearson M."/>
            <person name="Priest M."/>
            <person name="Roberts A."/>
            <person name="Saif S."/>
            <person name="Shea T."/>
            <person name="Sykes S."/>
            <person name="Wortman J."/>
            <person name="Nusbaum C."/>
            <person name="Birren B."/>
        </authorList>
    </citation>
    <scope>NUCLEOTIDE SEQUENCE</scope>
    <source>
        <strain evidence="13">CBS 10117</strain>
    </source>
</reference>
<evidence type="ECO:0000256" key="1">
    <source>
        <dbReference type="ARBA" id="ARBA00013160"/>
    </source>
</evidence>
<dbReference type="AlphaFoldDB" id="A0AAJ8KLI9"/>
<evidence type="ECO:0000313" key="13">
    <source>
        <dbReference type="EMBL" id="WWC59771.1"/>
    </source>
</evidence>
<evidence type="ECO:0000256" key="10">
    <source>
        <dbReference type="PROSITE-ProRule" id="PRU00182"/>
    </source>
</evidence>
<dbReference type="KEGG" id="kdj:28965225"/>
<keyword evidence="3 11" id="KW-0547">Nucleotide-binding</keyword>
<dbReference type="InterPro" id="IPR002307">
    <property type="entry name" value="Tyr-tRNA-ligase"/>
</dbReference>
<dbReference type="Proteomes" id="UP000078595">
    <property type="component" value="Chromosome 2"/>
</dbReference>
<dbReference type="InterPro" id="IPR054608">
    <property type="entry name" value="SYY-like_C"/>
</dbReference>
<dbReference type="SUPFAM" id="SSF55174">
    <property type="entry name" value="Alpha-L RNA-binding motif"/>
    <property type="match status" value="1"/>
</dbReference>
<dbReference type="EMBL" id="CP144531">
    <property type="protein sequence ID" value="WWC59771.1"/>
    <property type="molecule type" value="Genomic_DNA"/>
</dbReference>
<keyword evidence="5 10" id="KW-0694">RNA-binding</keyword>
<dbReference type="FunFam" id="1.10.240.10:FF:000001">
    <property type="entry name" value="Tyrosine--tRNA ligase"/>
    <property type="match status" value="1"/>
</dbReference>
<dbReference type="InterPro" id="IPR002305">
    <property type="entry name" value="aa-tRNA-synth_Ic"/>
</dbReference>
<reference evidence="13" key="2">
    <citation type="submission" date="2024-02" db="EMBL/GenBank/DDBJ databases">
        <title>Comparative genomics of Cryptococcus and Kwoniella reveals pathogenesis evolution and contrasting modes of karyotype evolution via chromosome fusion or intercentromeric recombination.</title>
        <authorList>
            <person name="Coelho M.A."/>
            <person name="David-Palma M."/>
            <person name="Shea T."/>
            <person name="Bowers K."/>
            <person name="McGinley-Smith S."/>
            <person name="Mohammad A.W."/>
            <person name="Gnirke A."/>
            <person name="Yurkov A.M."/>
            <person name="Nowrousian M."/>
            <person name="Sun S."/>
            <person name="Cuomo C.A."/>
            <person name="Heitman J."/>
        </authorList>
    </citation>
    <scope>NUCLEOTIDE SEQUENCE</scope>
    <source>
        <strain evidence="13">CBS 10117</strain>
    </source>
</reference>
<proteinExistence type="inferred from homology"/>
<keyword evidence="2 11" id="KW-0436">Ligase</keyword>
<dbReference type="GO" id="GO:0005829">
    <property type="term" value="C:cytosol"/>
    <property type="evidence" value="ECO:0007669"/>
    <property type="project" value="TreeGrafter"/>
</dbReference>
<evidence type="ECO:0000256" key="3">
    <source>
        <dbReference type="ARBA" id="ARBA00022741"/>
    </source>
</evidence>
<accession>A0AAJ8KLI9</accession>
<dbReference type="InterPro" id="IPR036986">
    <property type="entry name" value="S4_RNA-bd_sf"/>
</dbReference>
<protein>
    <recommendedName>
        <fullName evidence="1">tyrosine--tRNA ligase</fullName>
        <ecNumber evidence="1">6.1.1.1</ecNumber>
    </recommendedName>
    <alternativeName>
        <fullName evidence="8">Tyrosyl-tRNA synthetase</fullName>
    </alternativeName>
</protein>
<evidence type="ECO:0000313" key="14">
    <source>
        <dbReference type="Proteomes" id="UP000078595"/>
    </source>
</evidence>
<dbReference type="GeneID" id="28965225"/>
<comment type="similarity">
    <text evidence="11">Belongs to the class-I aminoacyl-tRNA synthetase family.</text>
</comment>
<dbReference type="CDD" id="cd00805">
    <property type="entry name" value="TyrRS_core"/>
    <property type="match status" value="1"/>
</dbReference>
<dbReference type="Gene3D" id="3.10.290.10">
    <property type="entry name" value="RNA-binding S4 domain"/>
    <property type="match status" value="1"/>
</dbReference>
<evidence type="ECO:0000259" key="12">
    <source>
        <dbReference type="Pfam" id="PF22421"/>
    </source>
</evidence>
<evidence type="ECO:0000256" key="9">
    <source>
        <dbReference type="ARBA" id="ARBA00048248"/>
    </source>
</evidence>
<dbReference type="Gene3D" id="1.10.240.10">
    <property type="entry name" value="Tyrosyl-Transfer RNA Synthetase"/>
    <property type="match status" value="1"/>
</dbReference>
<dbReference type="PANTHER" id="PTHR11766:SF0">
    <property type="entry name" value="TYROSINE--TRNA LIGASE, MITOCHONDRIAL"/>
    <property type="match status" value="1"/>
</dbReference>
<dbReference type="GO" id="GO:0006437">
    <property type="term" value="P:tyrosyl-tRNA aminoacylation"/>
    <property type="evidence" value="ECO:0007669"/>
    <property type="project" value="InterPro"/>
</dbReference>
<evidence type="ECO:0000256" key="2">
    <source>
        <dbReference type="ARBA" id="ARBA00022598"/>
    </source>
</evidence>
<evidence type="ECO:0000256" key="4">
    <source>
        <dbReference type="ARBA" id="ARBA00022840"/>
    </source>
</evidence>
<gene>
    <name evidence="13" type="ORF">I303_102333</name>
</gene>
<comment type="catalytic activity">
    <reaction evidence="9">
        <text>tRNA(Tyr) + L-tyrosine + ATP = L-tyrosyl-tRNA(Tyr) + AMP + diphosphate + H(+)</text>
        <dbReference type="Rhea" id="RHEA:10220"/>
        <dbReference type="Rhea" id="RHEA-COMP:9706"/>
        <dbReference type="Rhea" id="RHEA-COMP:9707"/>
        <dbReference type="ChEBI" id="CHEBI:15378"/>
        <dbReference type="ChEBI" id="CHEBI:30616"/>
        <dbReference type="ChEBI" id="CHEBI:33019"/>
        <dbReference type="ChEBI" id="CHEBI:58315"/>
        <dbReference type="ChEBI" id="CHEBI:78442"/>
        <dbReference type="ChEBI" id="CHEBI:78536"/>
        <dbReference type="ChEBI" id="CHEBI:456215"/>
        <dbReference type="EC" id="6.1.1.1"/>
    </reaction>
</comment>
<name>A0AAJ8KLI9_9TREE</name>
<dbReference type="NCBIfam" id="TIGR00234">
    <property type="entry name" value="tyrS"/>
    <property type="match status" value="2"/>
</dbReference>
<keyword evidence="14" id="KW-1185">Reference proteome</keyword>
<dbReference type="GO" id="GO:0005739">
    <property type="term" value="C:mitochondrion"/>
    <property type="evidence" value="ECO:0007669"/>
    <property type="project" value="TreeGrafter"/>
</dbReference>
<dbReference type="InterPro" id="IPR024088">
    <property type="entry name" value="Tyr-tRNA-ligase_bac-type"/>
</dbReference>
<dbReference type="GO" id="GO:0005524">
    <property type="term" value="F:ATP binding"/>
    <property type="evidence" value="ECO:0007669"/>
    <property type="project" value="UniProtKB-KW"/>
</dbReference>
<keyword evidence="7 11" id="KW-0030">Aminoacyl-tRNA synthetase</keyword>
<dbReference type="PANTHER" id="PTHR11766">
    <property type="entry name" value="TYROSYL-TRNA SYNTHETASE"/>
    <property type="match status" value="1"/>
</dbReference>
<evidence type="ECO:0000256" key="11">
    <source>
        <dbReference type="RuleBase" id="RU363036"/>
    </source>
</evidence>
<evidence type="ECO:0000256" key="8">
    <source>
        <dbReference type="ARBA" id="ARBA00033323"/>
    </source>
</evidence>
<evidence type="ECO:0000256" key="5">
    <source>
        <dbReference type="ARBA" id="ARBA00022884"/>
    </source>
</evidence>
<dbReference type="SUPFAM" id="SSF52374">
    <property type="entry name" value="Nucleotidylyl transferase"/>
    <property type="match status" value="1"/>
</dbReference>